<feature type="non-terminal residue" evidence="1">
    <location>
        <position position="1"/>
    </location>
</feature>
<comment type="caution">
    <text evidence="1">The sequence shown here is derived from an EMBL/GenBank/DDBJ whole genome shotgun (WGS) entry which is preliminary data.</text>
</comment>
<accession>X1EJF2</accession>
<gene>
    <name evidence="1" type="ORF">S01H4_67181</name>
</gene>
<evidence type="ECO:0000313" key="1">
    <source>
        <dbReference type="EMBL" id="GAH20465.1"/>
    </source>
</evidence>
<name>X1EJF2_9ZZZZ</name>
<sequence>TVSRERESFRFIAEASIFATDLKDLCQRALTGLVDALGFDKGG</sequence>
<organism evidence="1">
    <name type="scientific">marine sediment metagenome</name>
    <dbReference type="NCBI Taxonomy" id="412755"/>
    <lineage>
        <taxon>unclassified sequences</taxon>
        <taxon>metagenomes</taxon>
        <taxon>ecological metagenomes</taxon>
    </lineage>
</organism>
<feature type="non-terminal residue" evidence="1">
    <location>
        <position position="43"/>
    </location>
</feature>
<protein>
    <submittedName>
        <fullName evidence="1">Uncharacterized protein</fullName>
    </submittedName>
</protein>
<dbReference type="AlphaFoldDB" id="X1EJF2"/>
<reference evidence="1" key="1">
    <citation type="journal article" date="2014" name="Front. Microbiol.">
        <title>High frequency of phylogenetically diverse reductive dehalogenase-homologous genes in deep subseafloor sedimentary metagenomes.</title>
        <authorList>
            <person name="Kawai M."/>
            <person name="Futagami T."/>
            <person name="Toyoda A."/>
            <person name="Takaki Y."/>
            <person name="Nishi S."/>
            <person name="Hori S."/>
            <person name="Arai W."/>
            <person name="Tsubouchi T."/>
            <person name="Morono Y."/>
            <person name="Uchiyama I."/>
            <person name="Ito T."/>
            <person name="Fujiyama A."/>
            <person name="Inagaki F."/>
            <person name="Takami H."/>
        </authorList>
    </citation>
    <scope>NUCLEOTIDE SEQUENCE</scope>
    <source>
        <strain evidence="1">Expedition CK06-06</strain>
    </source>
</reference>
<dbReference type="EMBL" id="BART01042088">
    <property type="protein sequence ID" value="GAH20465.1"/>
    <property type="molecule type" value="Genomic_DNA"/>
</dbReference>
<proteinExistence type="predicted"/>